<evidence type="ECO:0000259" key="5">
    <source>
        <dbReference type="Pfam" id="PF01522"/>
    </source>
</evidence>
<comment type="caution">
    <text evidence="6">The sequence shown here is derived from an EMBL/GenBank/DDBJ whole genome shotgun (WGS) entry which is preliminary data.</text>
</comment>
<dbReference type="PANTHER" id="PTHR43123:SF4">
    <property type="entry name" value="POLYSACCHARIDE DEACETYLASE"/>
    <property type="match status" value="1"/>
</dbReference>
<dbReference type="InterPro" id="IPR011330">
    <property type="entry name" value="Glyco_hydro/deAcase_b/a-brl"/>
</dbReference>
<dbReference type="RefSeq" id="WP_189995007.1">
    <property type="nucleotide sequence ID" value="NZ_BMZS01000014.1"/>
</dbReference>
<dbReference type="GO" id="GO:0005975">
    <property type="term" value="P:carbohydrate metabolic process"/>
    <property type="evidence" value="ECO:0007669"/>
    <property type="project" value="InterPro"/>
</dbReference>
<dbReference type="Proteomes" id="UP000630353">
    <property type="component" value="Unassembled WGS sequence"/>
</dbReference>
<dbReference type="Gene3D" id="3.20.20.370">
    <property type="entry name" value="Glycoside hydrolase/deacetylase"/>
    <property type="match status" value="1"/>
</dbReference>
<dbReference type="CDD" id="cd10979">
    <property type="entry name" value="CE4_PuuE_like"/>
    <property type="match status" value="1"/>
</dbReference>
<reference evidence="6" key="2">
    <citation type="submission" date="2020-09" db="EMBL/GenBank/DDBJ databases">
        <authorList>
            <person name="Sun Q."/>
            <person name="Kim S."/>
        </authorList>
    </citation>
    <scope>NUCLEOTIDE SEQUENCE</scope>
    <source>
        <strain evidence="6">KCTC 42651</strain>
    </source>
</reference>
<dbReference type="GO" id="GO:0016810">
    <property type="term" value="F:hydrolase activity, acting on carbon-nitrogen (but not peptide) bonds"/>
    <property type="evidence" value="ECO:0007669"/>
    <property type="project" value="InterPro"/>
</dbReference>
<proteinExistence type="inferred from homology"/>
<organism evidence="6 7">
    <name type="scientific">Thalassobaculum fulvum</name>
    <dbReference type="NCBI Taxonomy" id="1633335"/>
    <lineage>
        <taxon>Bacteria</taxon>
        <taxon>Pseudomonadati</taxon>
        <taxon>Pseudomonadota</taxon>
        <taxon>Alphaproteobacteria</taxon>
        <taxon>Rhodospirillales</taxon>
        <taxon>Thalassobaculaceae</taxon>
        <taxon>Thalassobaculum</taxon>
    </lineage>
</organism>
<comment type="function">
    <text evidence="1">Is involved in generating a small heat-stable compound (Nod), an acylated oligomer of N-acetylglucosamine, that stimulates mitosis in various plant protoplasts.</text>
</comment>
<keyword evidence="7" id="KW-1185">Reference proteome</keyword>
<evidence type="ECO:0000313" key="7">
    <source>
        <dbReference type="Proteomes" id="UP000630353"/>
    </source>
</evidence>
<evidence type="ECO:0000256" key="1">
    <source>
        <dbReference type="ARBA" id="ARBA00003236"/>
    </source>
</evidence>
<accession>A0A918XWS9</accession>
<dbReference type="InterPro" id="IPR002509">
    <property type="entry name" value="NODB_dom"/>
</dbReference>
<dbReference type="Pfam" id="PF01522">
    <property type="entry name" value="Polysacc_deac_1"/>
    <property type="match status" value="1"/>
</dbReference>
<reference evidence="6" key="1">
    <citation type="journal article" date="2014" name="Int. J. Syst. Evol. Microbiol.">
        <title>Complete genome sequence of Corynebacterium casei LMG S-19264T (=DSM 44701T), isolated from a smear-ripened cheese.</title>
        <authorList>
            <consortium name="US DOE Joint Genome Institute (JGI-PGF)"/>
            <person name="Walter F."/>
            <person name="Albersmeier A."/>
            <person name="Kalinowski J."/>
            <person name="Ruckert C."/>
        </authorList>
    </citation>
    <scope>NUCLEOTIDE SEQUENCE</scope>
    <source>
        <strain evidence="6">KCTC 42651</strain>
    </source>
</reference>
<dbReference type="AlphaFoldDB" id="A0A918XWS9"/>
<evidence type="ECO:0000256" key="4">
    <source>
        <dbReference type="ARBA" id="ARBA00032976"/>
    </source>
</evidence>
<comment type="similarity">
    <text evidence="2">Belongs to the polysaccharide deacetylase family.</text>
</comment>
<dbReference type="EMBL" id="BMZS01000014">
    <property type="protein sequence ID" value="GHD62248.1"/>
    <property type="molecule type" value="Genomic_DNA"/>
</dbReference>
<feature type="domain" description="NodB homology" evidence="5">
    <location>
        <begin position="85"/>
        <end position="187"/>
    </location>
</feature>
<name>A0A918XWS9_9PROT</name>
<dbReference type="SUPFAM" id="SSF88713">
    <property type="entry name" value="Glycoside hydrolase/deacetylase"/>
    <property type="match status" value="1"/>
</dbReference>
<protein>
    <recommendedName>
        <fullName evidence="3">Chitooligosaccharide deacetylase</fullName>
    </recommendedName>
    <alternativeName>
        <fullName evidence="4">Nodulation protein B</fullName>
    </alternativeName>
</protein>
<dbReference type="PANTHER" id="PTHR43123">
    <property type="entry name" value="POLYSACCHARIDE DEACETYLASE-RELATED"/>
    <property type="match status" value="1"/>
</dbReference>
<evidence type="ECO:0000256" key="3">
    <source>
        <dbReference type="ARBA" id="ARBA00020071"/>
    </source>
</evidence>
<sequence>MPSYRAPGMDHDLYRFSALPARPPLRWPGGAHVAFAVVLHLEHWELDPPAAAVRDPRFKDPFGDFRPDYRAYTIREYGNRVGIFRVFDALDRHGIRPTVAVNAAACGRYPYLVDECRRRGWEFAAHATHATRMVTAKLDEARERELIARSIDTVAAATGARPRGWVAQDFGETVRTPYLLAEAGLDYVADWPNDDQPYPLNTEPSLISIPCQAEWDDVQLLWHRRVFSHRYPDLVGEALSVLHREGAGSGRYFGLGLHPWLIGMPHRIRYLNEALERIAGFDRLWQATLGEIAGHMKTQAADGA</sequence>
<evidence type="ECO:0000256" key="2">
    <source>
        <dbReference type="ARBA" id="ARBA00010973"/>
    </source>
</evidence>
<gene>
    <name evidence="6" type="ORF">GCM10017083_50810</name>
</gene>
<evidence type="ECO:0000313" key="6">
    <source>
        <dbReference type="EMBL" id="GHD62248.1"/>
    </source>
</evidence>